<dbReference type="Proteomes" id="UP000789570">
    <property type="component" value="Unassembled WGS sequence"/>
</dbReference>
<dbReference type="GO" id="GO:0003688">
    <property type="term" value="F:DNA replication origin binding"/>
    <property type="evidence" value="ECO:0007669"/>
    <property type="project" value="TreeGrafter"/>
</dbReference>
<dbReference type="EMBL" id="CAJVPQ010000329">
    <property type="protein sequence ID" value="CAG8471520.1"/>
    <property type="molecule type" value="Genomic_DNA"/>
</dbReference>
<feature type="region of interest" description="Disordered" evidence="1">
    <location>
        <begin position="414"/>
        <end position="441"/>
    </location>
</feature>
<protein>
    <submittedName>
        <fullName evidence="2">1702_t:CDS:1</fullName>
    </submittedName>
</protein>
<comment type="caution">
    <text evidence="2">The sequence shown here is derived from an EMBL/GenBank/DDBJ whole genome shotgun (WGS) entry which is preliminary data.</text>
</comment>
<feature type="compositionally biased region" description="Polar residues" evidence="1">
    <location>
        <begin position="46"/>
        <end position="85"/>
    </location>
</feature>
<feature type="compositionally biased region" description="Acidic residues" evidence="1">
    <location>
        <begin position="316"/>
        <end position="327"/>
    </location>
</feature>
<feature type="compositionally biased region" description="Polar residues" evidence="1">
    <location>
        <begin position="534"/>
        <end position="549"/>
    </location>
</feature>
<organism evidence="2 3">
    <name type="scientific">Funneliformis caledonium</name>
    <dbReference type="NCBI Taxonomy" id="1117310"/>
    <lineage>
        <taxon>Eukaryota</taxon>
        <taxon>Fungi</taxon>
        <taxon>Fungi incertae sedis</taxon>
        <taxon>Mucoromycota</taxon>
        <taxon>Glomeromycotina</taxon>
        <taxon>Glomeromycetes</taxon>
        <taxon>Glomerales</taxon>
        <taxon>Glomeraceae</taxon>
        <taxon>Funneliformis</taxon>
    </lineage>
</organism>
<keyword evidence="3" id="KW-1185">Reference proteome</keyword>
<feature type="region of interest" description="Disordered" evidence="1">
    <location>
        <begin position="1"/>
        <end position="85"/>
    </location>
</feature>
<dbReference type="OrthoDB" id="2104370at2759"/>
<dbReference type="PANTHER" id="PTHR42048">
    <property type="entry name" value="ARS-BINDING PROTEIN 2"/>
    <property type="match status" value="1"/>
</dbReference>
<feature type="compositionally biased region" description="Polar residues" evidence="1">
    <location>
        <begin position="1"/>
        <end position="20"/>
    </location>
</feature>
<dbReference type="InterPro" id="IPR018562">
    <property type="entry name" value="ARS-binding_2"/>
</dbReference>
<proteinExistence type="predicted"/>
<evidence type="ECO:0000256" key="1">
    <source>
        <dbReference type="SAM" id="MobiDB-lite"/>
    </source>
</evidence>
<reference evidence="2" key="1">
    <citation type="submission" date="2021-06" db="EMBL/GenBank/DDBJ databases">
        <authorList>
            <person name="Kallberg Y."/>
            <person name="Tangrot J."/>
            <person name="Rosling A."/>
        </authorList>
    </citation>
    <scope>NUCLEOTIDE SEQUENCE</scope>
    <source>
        <strain evidence="2">UK204</strain>
    </source>
</reference>
<dbReference type="Pfam" id="PF09441">
    <property type="entry name" value="Abp2"/>
    <property type="match status" value="1"/>
</dbReference>
<evidence type="ECO:0000313" key="2">
    <source>
        <dbReference type="EMBL" id="CAG8471520.1"/>
    </source>
</evidence>
<gene>
    <name evidence="2" type="ORF">FCALED_LOCUS2247</name>
</gene>
<dbReference type="AlphaFoldDB" id="A0A9N8W490"/>
<dbReference type="PANTHER" id="PTHR42048:SF1">
    <property type="entry name" value="ARS-BINDING PROTEIN 2"/>
    <property type="match status" value="1"/>
</dbReference>
<sequence>MPNIETQIITNPPVTNGQNQNKRKYIRKPTKDDPTRPRVIRRTRNTSKSVTNTVLSQTEQSTMDTKKTPTSPMSPAQTMTKRTSSTTANADLGQISVVGTNGRQLPPKEGINQENIADRFVEFIMYCNPSAPGTLDTAALIRSFNAVPKSDGKVFQTWSLYQLVGKHYSGEIRTWTKLAQKLGVVRTPEASPQKIQQYAVRLKKWMASVHVDAYFDYLLSRSNEYYQMPQKNPIEASDDESDVVLKLIKRAGSKRQKRKYTRKSTNTSGDGTANEDASRGIDNVELDDDVHFESEEVDEGVDSKHRIKRSKHSYSDDNEGSEEEDDKDPWAIGYDEEKSERPVETTGTGQRRKNVVQVGFGPRWVKDEAEEEVENIVGGRLGVNKEGNPENDSSRYYRQYPSQFASNFLPHLIEPNKGSNIPTPNPSPTLPDMNLSSGNDAGIKRVLSHSGATSGAGTQKLRWRSISVGGGPVPTGFKSSAAAQSYLTTSSNVPSSSQKEQKKKQDAGQSVNAPTMARQISWTNSGGSIPAMPSGNNIANIPNEQQQSTGDQNFANMFLPTSIPSNDDGETIKVLQEKLVRAVGMLEDSQRKIKMYENLVRKRDEDVRQRVIQEIKNDVNGVFERWQQRQ</sequence>
<feature type="region of interest" description="Disordered" evidence="1">
    <location>
        <begin position="488"/>
        <end position="549"/>
    </location>
</feature>
<feature type="region of interest" description="Disordered" evidence="1">
    <location>
        <begin position="255"/>
        <end position="354"/>
    </location>
</feature>
<feature type="compositionally biased region" description="Polar residues" evidence="1">
    <location>
        <begin position="507"/>
        <end position="527"/>
    </location>
</feature>
<evidence type="ECO:0000313" key="3">
    <source>
        <dbReference type="Proteomes" id="UP000789570"/>
    </source>
</evidence>
<name>A0A9N8W490_9GLOM</name>
<accession>A0A9N8W490</accession>